<dbReference type="OrthoDB" id="5569250at2759"/>
<dbReference type="SUPFAM" id="SSF56112">
    <property type="entry name" value="Protein kinase-like (PK-like)"/>
    <property type="match status" value="1"/>
</dbReference>
<dbReference type="Proteomes" id="UP000054217">
    <property type="component" value="Unassembled WGS sequence"/>
</dbReference>
<dbReference type="HOGENOM" id="CLU_016736_0_0_1"/>
<dbReference type="AlphaFoldDB" id="A0A0C3N0I3"/>
<dbReference type="InterPro" id="IPR040976">
    <property type="entry name" value="Pkinase_fungal"/>
</dbReference>
<name>A0A0C3N0I3_PISTI</name>
<evidence type="ECO:0000256" key="1">
    <source>
        <dbReference type="SAM" id="MobiDB-lite"/>
    </source>
</evidence>
<dbReference type="PANTHER" id="PTHR38248:SF2">
    <property type="entry name" value="FUNK1 11"/>
    <property type="match status" value="1"/>
</dbReference>
<reference evidence="4" key="2">
    <citation type="submission" date="2015-01" db="EMBL/GenBank/DDBJ databases">
        <title>Evolutionary Origins and Diversification of the Mycorrhizal Mutualists.</title>
        <authorList>
            <consortium name="DOE Joint Genome Institute"/>
            <consortium name="Mycorrhizal Genomics Consortium"/>
            <person name="Kohler A."/>
            <person name="Kuo A."/>
            <person name="Nagy L.G."/>
            <person name="Floudas D."/>
            <person name="Copeland A."/>
            <person name="Barry K.W."/>
            <person name="Cichocki N."/>
            <person name="Veneault-Fourrey C."/>
            <person name="LaButti K."/>
            <person name="Lindquist E.A."/>
            <person name="Lipzen A."/>
            <person name="Lundell T."/>
            <person name="Morin E."/>
            <person name="Murat C."/>
            <person name="Riley R."/>
            <person name="Ohm R."/>
            <person name="Sun H."/>
            <person name="Tunlid A."/>
            <person name="Henrissat B."/>
            <person name="Grigoriev I.V."/>
            <person name="Hibbett D.S."/>
            <person name="Martin F."/>
        </authorList>
    </citation>
    <scope>NUCLEOTIDE SEQUENCE [LARGE SCALE GENOMIC DNA]</scope>
    <source>
        <strain evidence="4">Marx 270</strain>
    </source>
</reference>
<evidence type="ECO:0000313" key="3">
    <source>
        <dbReference type="EMBL" id="KIN94639.1"/>
    </source>
</evidence>
<dbReference type="PANTHER" id="PTHR38248">
    <property type="entry name" value="FUNK1 6"/>
    <property type="match status" value="1"/>
</dbReference>
<evidence type="ECO:0000313" key="4">
    <source>
        <dbReference type="Proteomes" id="UP000054217"/>
    </source>
</evidence>
<sequence>MHEEESKEVQMFFQEHNLRHEPDIIILPFVNDSKYFTDARLGSWDEHVLTIGQDKTPTASSWKDVLGVFELKRSKLEMRPPPKVYFVSKYQASEPKFLRIGKDGNELEETEPQEAPVAERAILAEQAPLCRSVRKTTQESTQMASRKRTLETDSESRASKRPRMEEPGGYVTIQTALYAAEMQSANIAVKHALNCIVIGLISVAGFNFVQDLPRFLVLLYALQRFNLEDWGRNTAFTPHLEGDHIESHTIKVDGKTLKLDNRERDTRYRVKGRGTSVMEVTCEALKQEKPAEMVDGMVAKIYWAEEARITEEEVLEHVKEAGNKFEDVRGHVPILLLSKRFPVFTSTIRRALGLKNPEKGSRRLVLLVFKKLSPIKELQGDELVDAWRQCILCHYALWREGIHHHDVSSGNLMYYRVDSKVMGVLNDYDLSSLTSSANPLGNERTGTILFMAIDLLEEDGQDGRVEHLYRHDMESFIYVFIWISLQYKDGKSLNPGPLDSWAKVDARESAMKKICFLTSTEVPEDINNELLVLHLVGFLARKIYTRVEFKLCKRIAQAHLEEATSAGSATA</sequence>
<dbReference type="InterPro" id="IPR011009">
    <property type="entry name" value="Kinase-like_dom_sf"/>
</dbReference>
<dbReference type="EMBL" id="KN832091">
    <property type="protein sequence ID" value="KIN94639.1"/>
    <property type="molecule type" value="Genomic_DNA"/>
</dbReference>
<dbReference type="Pfam" id="PF17667">
    <property type="entry name" value="Pkinase_fungal"/>
    <property type="match status" value="2"/>
</dbReference>
<feature type="region of interest" description="Disordered" evidence="1">
    <location>
        <begin position="134"/>
        <end position="166"/>
    </location>
</feature>
<feature type="domain" description="Fungal-type protein kinase" evidence="2">
    <location>
        <begin position="380"/>
        <end position="483"/>
    </location>
</feature>
<accession>A0A0C3N0I3</accession>
<gene>
    <name evidence="3" type="ORF">M404DRAFT_1008200</name>
</gene>
<evidence type="ECO:0000259" key="2">
    <source>
        <dbReference type="Pfam" id="PF17667"/>
    </source>
</evidence>
<organism evidence="3 4">
    <name type="scientific">Pisolithus tinctorius Marx 270</name>
    <dbReference type="NCBI Taxonomy" id="870435"/>
    <lineage>
        <taxon>Eukaryota</taxon>
        <taxon>Fungi</taxon>
        <taxon>Dikarya</taxon>
        <taxon>Basidiomycota</taxon>
        <taxon>Agaricomycotina</taxon>
        <taxon>Agaricomycetes</taxon>
        <taxon>Agaricomycetidae</taxon>
        <taxon>Boletales</taxon>
        <taxon>Sclerodermatineae</taxon>
        <taxon>Pisolithaceae</taxon>
        <taxon>Pisolithus</taxon>
    </lineage>
</organism>
<dbReference type="InParanoid" id="A0A0C3N0I3"/>
<protein>
    <recommendedName>
        <fullName evidence="2">Fungal-type protein kinase domain-containing protein</fullName>
    </recommendedName>
</protein>
<reference evidence="3 4" key="1">
    <citation type="submission" date="2014-04" db="EMBL/GenBank/DDBJ databases">
        <authorList>
            <consortium name="DOE Joint Genome Institute"/>
            <person name="Kuo A."/>
            <person name="Kohler A."/>
            <person name="Costa M.D."/>
            <person name="Nagy L.G."/>
            <person name="Floudas D."/>
            <person name="Copeland A."/>
            <person name="Barry K.W."/>
            <person name="Cichocki N."/>
            <person name="Veneault-Fourrey C."/>
            <person name="LaButti K."/>
            <person name="Lindquist E.A."/>
            <person name="Lipzen A."/>
            <person name="Lundell T."/>
            <person name="Morin E."/>
            <person name="Murat C."/>
            <person name="Sun H."/>
            <person name="Tunlid A."/>
            <person name="Henrissat B."/>
            <person name="Grigoriev I.V."/>
            <person name="Hibbett D.S."/>
            <person name="Martin F."/>
            <person name="Nordberg H.P."/>
            <person name="Cantor M.N."/>
            <person name="Hua S.X."/>
        </authorList>
    </citation>
    <scope>NUCLEOTIDE SEQUENCE [LARGE SCALE GENOMIC DNA]</scope>
    <source>
        <strain evidence="3 4">Marx 270</strain>
    </source>
</reference>
<feature type="compositionally biased region" description="Basic and acidic residues" evidence="1">
    <location>
        <begin position="148"/>
        <end position="166"/>
    </location>
</feature>
<feature type="non-terminal residue" evidence="3">
    <location>
        <position position="571"/>
    </location>
</feature>
<proteinExistence type="predicted"/>
<feature type="domain" description="Fungal-type protein kinase" evidence="2">
    <location>
        <begin position="199"/>
        <end position="322"/>
    </location>
</feature>
<dbReference type="Gene3D" id="1.10.510.10">
    <property type="entry name" value="Transferase(Phosphotransferase) domain 1"/>
    <property type="match status" value="1"/>
</dbReference>
<keyword evidence="4" id="KW-1185">Reference proteome</keyword>